<reference evidence="2" key="1">
    <citation type="journal article" date="2023" name="Science">
        <title>Genome structures resolve the early diversification of teleost fishes.</title>
        <authorList>
            <person name="Parey E."/>
            <person name="Louis A."/>
            <person name="Montfort J."/>
            <person name="Bouchez O."/>
            <person name="Roques C."/>
            <person name="Iampietro C."/>
            <person name="Lluch J."/>
            <person name="Castinel A."/>
            <person name="Donnadieu C."/>
            <person name="Desvignes T."/>
            <person name="Floi Bucao C."/>
            <person name="Jouanno E."/>
            <person name="Wen M."/>
            <person name="Mejri S."/>
            <person name="Dirks R."/>
            <person name="Jansen H."/>
            <person name="Henkel C."/>
            <person name="Chen W.J."/>
            <person name="Zahm M."/>
            <person name="Cabau C."/>
            <person name="Klopp C."/>
            <person name="Thompson A.W."/>
            <person name="Robinson-Rechavi M."/>
            <person name="Braasch I."/>
            <person name="Lecointre G."/>
            <person name="Bobe J."/>
            <person name="Postlethwait J.H."/>
            <person name="Berthelot C."/>
            <person name="Roest Crollius H."/>
            <person name="Guiguen Y."/>
        </authorList>
    </citation>
    <scope>NUCLEOTIDE SEQUENCE</scope>
    <source>
        <strain evidence="2">WJC10195</strain>
    </source>
</reference>
<feature type="transmembrane region" description="Helical" evidence="1">
    <location>
        <begin position="57"/>
        <end position="75"/>
    </location>
</feature>
<accession>A0A9Q1FHZ3</accession>
<keyword evidence="1" id="KW-0812">Transmembrane</keyword>
<gene>
    <name evidence="2" type="ORF">SKAU_G00157360</name>
</gene>
<organism evidence="2 3">
    <name type="scientific">Synaphobranchus kaupii</name>
    <name type="common">Kaup's arrowtooth eel</name>
    <dbReference type="NCBI Taxonomy" id="118154"/>
    <lineage>
        <taxon>Eukaryota</taxon>
        <taxon>Metazoa</taxon>
        <taxon>Chordata</taxon>
        <taxon>Craniata</taxon>
        <taxon>Vertebrata</taxon>
        <taxon>Euteleostomi</taxon>
        <taxon>Actinopterygii</taxon>
        <taxon>Neopterygii</taxon>
        <taxon>Teleostei</taxon>
        <taxon>Anguilliformes</taxon>
        <taxon>Synaphobranchidae</taxon>
        <taxon>Synaphobranchus</taxon>
    </lineage>
</organism>
<keyword evidence="3" id="KW-1185">Reference proteome</keyword>
<dbReference type="EMBL" id="JAINUF010000005">
    <property type="protein sequence ID" value="KAJ8359211.1"/>
    <property type="molecule type" value="Genomic_DNA"/>
</dbReference>
<proteinExistence type="predicted"/>
<protein>
    <submittedName>
        <fullName evidence="2">Uncharacterized protein</fullName>
    </submittedName>
</protein>
<keyword evidence="1" id="KW-0472">Membrane</keyword>
<comment type="caution">
    <text evidence="2">The sequence shown here is derived from an EMBL/GenBank/DDBJ whole genome shotgun (WGS) entry which is preliminary data.</text>
</comment>
<sequence length="84" mass="9705">MGLYQVKQSQESIINSSVLLRKNFFLGGIVVGFIRKKRDQDAHRSDHIKNKNKAQQFFLPCMFVTLVYLAAMHVIHNMNKTTLP</sequence>
<dbReference type="AlphaFoldDB" id="A0A9Q1FHZ3"/>
<evidence type="ECO:0000313" key="3">
    <source>
        <dbReference type="Proteomes" id="UP001152622"/>
    </source>
</evidence>
<evidence type="ECO:0000313" key="2">
    <source>
        <dbReference type="EMBL" id="KAJ8359211.1"/>
    </source>
</evidence>
<evidence type="ECO:0000256" key="1">
    <source>
        <dbReference type="SAM" id="Phobius"/>
    </source>
</evidence>
<keyword evidence="1" id="KW-1133">Transmembrane helix</keyword>
<name>A0A9Q1FHZ3_SYNKA</name>
<dbReference type="Proteomes" id="UP001152622">
    <property type="component" value="Chromosome 5"/>
</dbReference>